<dbReference type="Proteomes" id="UP000610594">
    <property type="component" value="Unassembled WGS sequence"/>
</dbReference>
<dbReference type="InterPro" id="IPR014735">
    <property type="entry name" value="Transposase_Tn5-like_N"/>
</dbReference>
<dbReference type="Gene3D" id="3.90.350.10">
    <property type="entry name" value="Transposase Inhibitor Protein From Tn5, Chain A, domain 1"/>
    <property type="match status" value="1"/>
</dbReference>
<organism evidence="4 5">
    <name type="scientific">Massilia genomosp. 1</name>
    <dbReference type="NCBI Taxonomy" id="2609280"/>
    <lineage>
        <taxon>Bacteria</taxon>
        <taxon>Pseudomonadati</taxon>
        <taxon>Pseudomonadota</taxon>
        <taxon>Betaproteobacteria</taxon>
        <taxon>Burkholderiales</taxon>
        <taxon>Oxalobacteraceae</taxon>
        <taxon>Telluria group</taxon>
        <taxon>Massilia</taxon>
    </lineage>
</organism>
<evidence type="ECO:0000259" key="3">
    <source>
        <dbReference type="Pfam" id="PF14706"/>
    </source>
</evidence>
<dbReference type="PANTHER" id="PTHR37319">
    <property type="entry name" value="TRANSPOSASE"/>
    <property type="match status" value="1"/>
</dbReference>
<feature type="domain" description="Transposase Tn5-like N-terminal" evidence="3">
    <location>
        <begin position="7"/>
        <end position="64"/>
    </location>
</feature>
<dbReference type="Pfam" id="PF01609">
    <property type="entry name" value="DDE_Tnp_1"/>
    <property type="match status" value="1"/>
</dbReference>
<dbReference type="NCBIfam" id="NF033590">
    <property type="entry name" value="transpos_IS4_3"/>
    <property type="match status" value="1"/>
</dbReference>
<feature type="domain" description="Transposase Tn5 dimerisation" evidence="2">
    <location>
        <begin position="351"/>
        <end position="433"/>
    </location>
</feature>
<dbReference type="Pfam" id="PF14706">
    <property type="entry name" value="Tnp_DNA_bind"/>
    <property type="match status" value="1"/>
</dbReference>
<name>A0ABX0MWD5_9BURK</name>
<sequence length="447" mass="50416">MGKAVTRWTDHEFAGLDLGDSRLNKRAKILMERFAANPQASIPAACEGWSETVAAYRFLSNTDVDWRDILAPHWARTQERMQAYPVMLCIQDTTELDFNGQETQGLGPLNYEARRGMYVHPTYAVTPGREPLGVLDAWMWAREKRGADGVRPGQKESTRWIEGYERIAEMAAQMPQTRLVYVADREADMVAMMRRASELGTPADWLVRARHNRCLPDEDGEKLWSHTSAGVALGEIAFTMPTRGTQKARAVRQQLWARVVEIGDGKRGRISVTCIVAREVGAPAGSKPLEWRLLTNREASTAEQVVELIDWYRARWEIEIYFHVLKNGCEVETLQLGAIDRVERALALFMVVAWRVTYLMRLGRNCPDLDATLFFSADEIRGTYLLSKTPKPTQSPRLNEVVRLIAQIGGFLARKSDGEPGVKTIWRGLDQVITAAQTLQALREEGA</sequence>
<evidence type="ECO:0000259" key="1">
    <source>
        <dbReference type="Pfam" id="PF01609"/>
    </source>
</evidence>
<dbReference type="InterPro" id="IPR038215">
    <property type="entry name" value="TN5-like_N_sf"/>
</dbReference>
<gene>
    <name evidence="4" type="ORF">F1735_32865</name>
</gene>
<accession>A0ABX0MWD5</accession>
<proteinExistence type="predicted"/>
<dbReference type="InterPro" id="IPR002559">
    <property type="entry name" value="Transposase_11"/>
</dbReference>
<dbReference type="InterPro" id="IPR003201">
    <property type="entry name" value="Transposase_Tn5"/>
</dbReference>
<evidence type="ECO:0000313" key="5">
    <source>
        <dbReference type="Proteomes" id="UP000610594"/>
    </source>
</evidence>
<comment type="caution">
    <text evidence="4">The sequence shown here is derived from an EMBL/GenBank/DDBJ whole genome shotgun (WGS) entry which is preliminary data.</text>
</comment>
<dbReference type="RefSeq" id="WP_167241146.1">
    <property type="nucleotide sequence ID" value="NZ_WHJF01000221.1"/>
</dbReference>
<feature type="domain" description="Transposase IS4-like" evidence="1">
    <location>
        <begin position="177"/>
        <end position="348"/>
    </location>
</feature>
<dbReference type="InterPro" id="IPR047768">
    <property type="entry name" value="Tn5p-like"/>
</dbReference>
<dbReference type="PANTHER" id="PTHR37319:SF1">
    <property type="entry name" value="TRANSPOSASE TN5 DIMERISATION DOMAIN-CONTAINING PROTEIN"/>
    <property type="match status" value="1"/>
</dbReference>
<dbReference type="InterPro" id="IPR054836">
    <property type="entry name" value="Tn5_transposase"/>
</dbReference>
<dbReference type="InterPro" id="IPR014737">
    <property type="entry name" value="Transposase_Tn5-like_C"/>
</dbReference>
<reference evidence="4 5" key="1">
    <citation type="submission" date="2019-10" db="EMBL/GenBank/DDBJ databases">
        <title>Taxonomy of Antarctic Massilia spp.: description of Massilia rubra sp. nov., Massilia aquatica sp. nov., Massilia mucilaginosa sp. nov., Massilia frigida sp. nov. isolated from streams, lakes and regoliths.</title>
        <authorList>
            <person name="Holochova P."/>
            <person name="Sedlacek I."/>
            <person name="Kralova S."/>
            <person name="Maslanova I."/>
            <person name="Busse H.-J."/>
            <person name="Stankova E."/>
            <person name="Vrbovska V."/>
            <person name="Kovarovic V."/>
            <person name="Bartak M."/>
            <person name="Svec P."/>
            <person name="Pantucek R."/>
        </authorList>
    </citation>
    <scope>NUCLEOTIDE SEQUENCE [LARGE SCALE GENOMIC DNA]</scope>
    <source>
        <strain evidence="4 5">CCM 8694</strain>
    </source>
</reference>
<keyword evidence="5" id="KW-1185">Reference proteome</keyword>
<dbReference type="Pfam" id="PF02281">
    <property type="entry name" value="Dimer_Tnp_Tn5"/>
    <property type="match status" value="1"/>
</dbReference>
<dbReference type="SUPFAM" id="SSF53098">
    <property type="entry name" value="Ribonuclease H-like"/>
    <property type="match status" value="1"/>
</dbReference>
<evidence type="ECO:0000259" key="2">
    <source>
        <dbReference type="Pfam" id="PF02281"/>
    </source>
</evidence>
<dbReference type="EMBL" id="WHJF01000221">
    <property type="protein sequence ID" value="NHZ67005.1"/>
    <property type="molecule type" value="Genomic_DNA"/>
</dbReference>
<dbReference type="Gene3D" id="1.10.740.10">
    <property type="entry name" value="Transferase Inhibitor Protein From Tn5, Chain"/>
    <property type="match status" value="1"/>
</dbReference>
<dbReference type="InterPro" id="IPR012337">
    <property type="entry name" value="RNaseH-like_sf"/>
</dbReference>
<protein>
    <submittedName>
        <fullName evidence="4">IS4 family transposase</fullName>
    </submittedName>
</protein>
<evidence type="ECO:0000313" key="4">
    <source>
        <dbReference type="EMBL" id="NHZ67005.1"/>
    </source>
</evidence>
<dbReference type="Gene3D" id="1.10.246.40">
    <property type="entry name" value="Tn5 transposase, domain 1"/>
    <property type="match status" value="1"/>
</dbReference>